<dbReference type="SMART" id="SM00028">
    <property type="entry name" value="TPR"/>
    <property type="match status" value="2"/>
</dbReference>
<dbReference type="SUPFAM" id="SSF48452">
    <property type="entry name" value="TPR-like"/>
    <property type="match status" value="1"/>
</dbReference>
<name>A0ABT9HZ89_9GAMM</name>
<dbReference type="RefSeq" id="WP_051219784.1">
    <property type="nucleotide sequence ID" value="NZ_JAPJDY010000008.1"/>
</dbReference>
<dbReference type="Gene3D" id="1.25.40.10">
    <property type="entry name" value="Tetratricopeptide repeat domain"/>
    <property type="match status" value="1"/>
</dbReference>
<dbReference type="Proteomes" id="UP001231109">
    <property type="component" value="Unassembled WGS sequence"/>
</dbReference>
<sequence>MTVPCSLAFATDASAILDEAEDYLTVNPAQTLSLLESFNTADKLPLEQVLRRHVLVLRAAVPTSKMDLLLQTLELVFQHEQQPYFQQQLTSINSALGIWLRRNQYLHDAQLSFECSYKYATTDKQRLTLTNSMALVARQLNDTEKARELFSHALMLAKQSEQTNVVAMVENNLGLLALDAGKFALAEAHLREALKHYQSISQRAGQISAGTNLLASFLLQQQFDNFQGLYGPTATLAASFPNESKQALLFWLDTRFQQQHGTVVTTEQRLALLEAYDKLEDDKVRTLIYHHVASYLGVNVALPQPPINKVFERPWFQLVKQCEWPHAS</sequence>
<dbReference type="EMBL" id="JAPJDZ010000024">
    <property type="protein sequence ID" value="MDP5136444.1"/>
    <property type="molecule type" value="Genomic_DNA"/>
</dbReference>
<evidence type="ECO:0000313" key="1">
    <source>
        <dbReference type="EMBL" id="MDP5136444.1"/>
    </source>
</evidence>
<dbReference type="Pfam" id="PF13424">
    <property type="entry name" value="TPR_12"/>
    <property type="match status" value="1"/>
</dbReference>
<evidence type="ECO:0000313" key="2">
    <source>
        <dbReference type="Proteomes" id="UP001231109"/>
    </source>
</evidence>
<gene>
    <name evidence="1" type="ORF">ORJ04_10855</name>
</gene>
<organism evidence="1 2">
    <name type="scientific">Rheinheimera baltica</name>
    <dbReference type="NCBI Taxonomy" id="67576"/>
    <lineage>
        <taxon>Bacteria</taxon>
        <taxon>Pseudomonadati</taxon>
        <taxon>Pseudomonadota</taxon>
        <taxon>Gammaproteobacteria</taxon>
        <taxon>Chromatiales</taxon>
        <taxon>Chromatiaceae</taxon>
        <taxon>Rheinheimera</taxon>
    </lineage>
</organism>
<dbReference type="InterPro" id="IPR019734">
    <property type="entry name" value="TPR_rpt"/>
</dbReference>
<protein>
    <submittedName>
        <fullName evidence="1">Tetratricopeptide repeat protein</fullName>
    </submittedName>
</protein>
<comment type="caution">
    <text evidence="1">The sequence shown here is derived from an EMBL/GenBank/DDBJ whole genome shotgun (WGS) entry which is preliminary data.</text>
</comment>
<dbReference type="InterPro" id="IPR011990">
    <property type="entry name" value="TPR-like_helical_dom_sf"/>
</dbReference>
<accession>A0ABT9HZ89</accession>
<reference evidence="1 2" key="1">
    <citation type="submission" date="2022-11" db="EMBL/GenBank/DDBJ databases">
        <title>Viruses from the air-sea interface of a natural surface slick.</title>
        <authorList>
            <person name="Rahlff J."/>
            <person name="Holmfeldt K."/>
        </authorList>
    </citation>
    <scope>NUCLEOTIDE SEQUENCE [LARGE SCALE GENOMIC DNA]</scope>
    <source>
        <strain evidence="1 2">SMS4</strain>
    </source>
</reference>
<keyword evidence="2" id="KW-1185">Reference proteome</keyword>
<proteinExistence type="predicted"/>